<dbReference type="Proteomes" id="UP000499080">
    <property type="component" value="Unassembled WGS sequence"/>
</dbReference>
<dbReference type="PANTHER" id="PTHR47326">
    <property type="entry name" value="TRANSPOSABLE ELEMENT TC3 TRANSPOSASE-LIKE PROTEIN"/>
    <property type="match status" value="1"/>
</dbReference>
<proteinExistence type="predicted"/>
<dbReference type="AlphaFoldDB" id="A0A4Y2B208"/>
<comment type="caution">
    <text evidence="2">The sequence shown here is derived from an EMBL/GenBank/DDBJ whole genome shotgun (WGS) entry which is preliminary data.</text>
</comment>
<gene>
    <name evidence="2" type="ORF">AVEN_131943_1</name>
</gene>
<reference evidence="2 3" key="1">
    <citation type="journal article" date="2019" name="Sci. Rep.">
        <title>Orb-weaving spider Araneus ventricosus genome elucidates the spidroin gene catalogue.</title>
        <authorList>
            <person name="Kono N."/>
            <person name="Nakamura H."/>
            <person name="Ohtoshi R."/>
            <person name="Moran D.A.P."/>
            <person name="Shinohara A."/>
            <person name="Yoshida Y."/>
            <person name="Fujiwara M."/>
            <person name="Mori M."/>
            <person name="Tomita M."/>
            <person name="Arakawa K."/>
        </authorList>
    </citation>
    <scope>NUCLEOTIDE SEQUENCE [LARGE SCALE GENOMIC DNA]</scope>
</reference>
<evidence type="ECO:0000313" key="3">
    <source>
        <dbReference type="Proteomes" id="UP000499080"/>
    </source>
</evidence>
<evidence type="ECO:0000313" key="2">
    <source>
        <dbReference type="EMBL" id="GBL86200.1"/>
    </source>
</evidence>
<dbReference type="PANTHER" id="PTHR47326:SF1">
    <property type="entry name" value="HTH PSQ-TYPE DOMAIN-CONTAINING PROTEIN"/>
    <property type="match status" value="1"/>
</dbReference>
<keyword evidence="3" id="KW-1185">Reference proteome</keyword>
<feature type="domain" description="DUF4817" evidence="1">
    <location>
        <begin position="61"/>
        <end position="99"/>
    </location>
</feature>
<name>A0A4Y2B208_ARAVE</name>
<dbReference type="Pfam" id="PF16087">
    <property type="entry name" value="DUF4817"/>
    <property type="match status" value="1"/>
</dbReference>
<dbReference type="EMBL" id="BGPR01000047">
    <property type="protein sequence ID" value="GBL86200.1"/>
    <property type="molecule type" value="Genomic_DNA"/>
</dbReference>
<dbReference type="InterPro" id="IPR032135">
    <property type="entry name" value="DUF4817"/>
</dbReference>
<sequence>MIPENATLFSIFLLGKGIREKTPCDVTACRREYLRTAPSSEEGLLSTGIALEYEGLWSSTRSASWQNRLYRERFPEGPHPTRQTILKVVKRLRETGCVTTRPRVHRPRNVGLKVQSEDVLAYALSHPQSSTKMMSENCGLSKSRVWTILKESGAHPCQEMLRDVTRGASL</sequence>
<evidence type="ECO:0000259" key="1">
    <source>
        <dbReference type="Pfam" id="PF16087"/>
    </source>
</evidence>
<accession>A0A4Y2B208</accession>
<organism evidence="2 3">
    <name type="scientific">Araneus ventricosus</name>
    <name type="common">Orbweaver spider</name>
    <name type="synonym">Epeira ventricosa</name>
    <dbReference type="NCBI Taxonomy" id="182803"/>
    <lineage>
        <taxon>Eukaryota</taxon>
        <taxon>Metazoa</taxon>
        <taxon>Ecdysozoa</taxon>
        <taxon>Arthropoda</taxon>
        <taxon>Chelicerata</taxon>
        <taxon>Arachnida</taxon>
        <taxon>Araneae</taxon>
        <taxon>Araneomorphae</taxon>
        <taxon>Entelegynae</taxon>
        <taxon>Araneoidea</taxon>
        <taxon>Araneidae</taxon>
        <taxon>Araneus</taxon>
    </lineage>
</organism>
<protein>
    <recommendedName>
        <fullName evidence="1">DUF4817 domain-containing protein</fullName>
    </recommendedName>
</protein>